<dbReference type="RefSeq" id="WP_177208217.1">
    <property type="nucleotide sequence ID" value="NZ_FOLG01000001.1"/>
</dbReference>
<gene>
    <name evidence="2" type="ORF">SAMN04488094_101445</name>
</gene>
<dbReference type="Pfam" id="PF09037">
    <property type="entry name" value="Sulphotransf"/>
    <property type="match status" value="1"/>
</dbReference>
<name>A0A1I1DS13_9RHOB</name>
<evidence type="ECO:0000259" key="1">
    <source>
        <dbReference type="Pfam" id="PF09037"/>
    </source>
</evidence>
<dbReference type="Gene3D" id="3.40.50.300">
    <property type="entry name" value="P-loop containing nucleotide triphosphate hydrolases"/>
    <property type="match status" value="1"/>
</dbReference>
<dbReference type="STRING" id="441112.SAMN04488094_101445"/>
<dbReference type="GO" id="GO:0016740">
    <property type="term" value="F:transferase activity"/>
    <property type="evidence" value="ECO:0007669"/>
    <property type="project" value="UniProtKB-KW"/>
</dbReference>
<dbReference type="Proteomes" id="UP000198728">
    <property type="component" value="Unassembled WGS sequence"/>
</dbReference>
<sequence>MSKQSFRTIPEGDFASAAFDEAPGVTPRTLLLIFSTPRSGSTFACDLVRRSGLCVPHEYFQPWDYRPALESRWGVAPGDDKAYANALAKHRTGPSGWLGINLHAHHIEGWEACRDHLPDTIDTVIELRIRRRDTYGQAVSYYVARQSGVWSSAYGQGKEVLYDAKAIAQGYGRLRQLEKKLDRYFAGRGGTVPTLYYEEFREKPEIMFETIGITPVSLSESHVRQQRDSSKQDFKAMFRRDMRIPRRVLRKLESWVHRTVL</sequence>
<organism evidence="2 3">
    <name type="scientific">Tropicimonas isoalkanivorans</name>
    <dbReference type="NCBI Taxonomy" id="441112"/>
    <lineage>
        <taxon>Bacteria</taxon>
        <taxon>Pseudomonadati</taxon>
        <taxon>Pseudomonadota</taxon>
        <taxon>Alphaproteobacteria</taxon>
        <taxon>Rhodobacterales</taxon>
        <taxon>Roseobacteraceae</taxon>
        <taxon>Tropicimonas</taxon>
    </lineage>
</organism>
<keyword evidence="3" id="KW-1185">Reference proteome</keyword>
<evidence type="ECO:0000313" key="2">
    <source>
        <dbReference type="EMBL" id="SFB77681.1"/>
    </source>
</evidence>
<dbReference type="AlphaFoldDB" id="A0A1I1DS13"/>
<evidence type="ECO:0000313" key="3">
    <source>
        <dbReference type="Proteomes" id="UP000198728"/>
    </source>
</evidence>
<proteinExistence type="predicted"/>
<accession>A0A1I1DS13</accession>
<dbReference type="SUPFAM" id="SSF52540">
    <property type="entry name" value="P-loop containing nucleoside triphosphate hydrolases"/>
    <property type="match status" value="1"/>
</dbReference>
<protein>
    <submittedName>
        <fullName evidence="2">LPS sulfotransferase NodH</fullName>
    </submittedName>
</protein>
<dbReference type="InterPro" id="IPR027417">
    <property type="entry name" value="P-loop_NTPase"/>
</dbReference>
<dbReference type="EMBL" id="FOLG01000001">
    <property type="protein sequence ID" value="SFB77681.1"/>
    <property type="molecule type" value="Genomic_DNA"/>
</dbReference>
<dbReference type="InterPro" id="IPR024628">
    <property type="entry name" value="Sulfotransferase_Stf0_dom"/>
</dbReference>
<feature type="domain" description="Sulphotransferase Stf0" evidence="1">
    <location>
        <begin position="32"/>
        <end position="241"/>
    </location>
</feature>
<keyword evidence="2" id="KW-0808">Transferase</keyword>
<reference evidence="2 3" key="1">
    <citation type="submission" date="2016-10" db="EMBL/GenBank/DDBJ databases">
        <authorList>
            <person name="de Groot N.N."/>
        </authorList>
    </citation>
    <scope>NUCLEOTIDE SEQUENCE [LARGE SCALE GENOMIC DNA]</scope>
    <source>
        <strain evidence="2 3">DSM 19548</strain>
    </source>
</reference>